<reference evidence="3" key="3">
    <citation type="submission" date="2016-03" db="UniProtKB">
        <authorList>
            <consortium name="EnsemblProtists"/>
        </authorList>
    </citation>
    <scope>IDENTIFICATION</scope>
</reference>
<feature type="region of interest" description="Disordered" evidence="1">
    <location>
        <begin position="411"/>
        <end position="476"/>
    </location>
</feature>
<gene>
    <name evidence="2" type="ORF">GUITHDRAFT_166497</name>
</gene>
<reference evidence="2 4" key="1">
    <citation type="journal article" date="2012" name="Nature">
        <title>Algal genomes reveal evolutionary mosaicism and the fate of nucleomorphs.</title>
        <authorList>
            <consortium name="DOE Joint Genome Institute"/>
            <person name="Curtis B.A."/>
            <person name="Tanifuji G."/>
            <person name="Burki F."/>
            <person name="Gruber A."/>
            <person name="Irimia M."/>
            <person name="Maruyama S."/>
            <person name="Arias M.C."/>
            <person name="Ball S.G."/>
            <person name="Gile G.H."/>
            <person name="Hirakawa Y."/>
            <person name="Hopkins J.F."/>
            <person name="Kuo A."/>
            <person name="Rensing S.A."/>
            <person name="Schmutz J."/>
            <person name="Symeonidi A."/>
            <person name="Elias M."/>
            <person name="Eveleigh R.J."/>
            <person name="Herman E.K."/>
            <person name="Klute M.J."/>
            <person name="Nakayama T."/>
            <person name="Obornik M."/>
            <person name="Reyes-Prieto A."/>
            <person name="Armbrust E.V."/>
            <person name="Aves S.J."/>
            <person name="Beiko R.G."/>
            <person name="Coutinho P."/>
            <person name="Dacks J.B."/>
            <person name="Durnford D.G."/>
            <person name="Fast N.M."/>
            <person name="Green B.R."/>
            <person name="Grisdale C.J."/>
            <person name="Hempel F."/>
            <person name="Henrissat B."/>
            <person name="Hoppner M.P."/>
            <person name="Ishida K."/>
            <person name="Kim E."/>
            <person name="Koreny L."/>
            <person name="Kroth P.G."/>
            <person name="Liu Y."/>
            <person name="Malik S.B."/>
            <person name="Maier U.G."/>
            <person name="McRose D."/>
            <person name="Mock T."/>
            <person name="Neilson J.A."/>
            <person name="Onodera N.T."/>
            <person name="Poole A.M."/>
            <person name="Pritham E.J."/>
            <person name="Richards T.A."/>
            <person name="Rocap G."/>
            <person name="Roy S.W."/>
            <person name="Sarai C."/>
            <person name="Schaack S."/>
            <person name="Shirato S."/>
            <person name="Slamovits C.H."/>
            <person name="Spencer D.F."/>
            <person name="Suzuki S."/>
            <person name="Worden A.Z."/>
            <person name="Zauner S."/>
            <person name="Barry K."/>
            <person name="Bell C."/>
            <person name="Bharti A.K."/>
            <person name="Crow J.A."/>
            <person name="Grimwood J."/>
            <person name="Kramer R."/>
            <person name="Lindquist E."/>
            <person name="Lucas S."/>
            <person name="Salamov A."/>
            <person name="McFadden G.I."/>
            <person name="Lane C.E."/>
            <person name="Keeling P.J."/>
            <person name="Gray M.W."/>
            <person name="Grigoriev I.V."/>
            <person name="Archibald J.M."/>
        </authorList>
    </citation>
    <scope>NUCLEOTIDE SEQUENCE</scope>
    <source>
        <strain evidence="2 4">CCMP2712</strain>
    </source>
</reference>
<dbReference type="OrthoDB" id="10674778at2759"/>
<protein>
    <submittedName>
        <fullName evidence="2 3">Uncharacterized protein</fullName>
    </submittedName>
</protein>
<dbReference type="AlphaFoldDB" id="L1IBX0"/>
<feature type="region of interest" description="Disordered" evidence="1">
    <location>
        <begin position="326"/>
        <end position="358"/>
    </location>
</feature>
<dbReference type="EMBL" id="JH993146">
    <property type="protein sequence ID" value="EKX33320.1"/>
    <property type="molecule type" value="Genomic_DNA"/>
</dbReference>
<sequence length="495" mass="55380">MGNGRGCLVVDGRGRVIIACGCGREDVPFIPSRLARLLIAVSGLAGREVCSQAEIAGLRVEIVMRKQFMVVLIPYSQGQVIMNIEALHIAHMLELMYKSYFEREQDVREDNGYCAQTELSDQIELEVSDNAQTLPAFLEFQNSYLANTLLEEPACKKWLLPLANLEWIFQVDLISAECSQRFLTLNGPEHKDGMCSICKATTCSTKFWSHVFDKVLALTVDSKRSIQPFQWNLPTHHDHELSIFLQPVEARACGFSLCLVVLMMQGDLWALDRKAAKVDSRNHDLYSRLQERMEVVADAIAVAFPSSFGVDDERLLSSHKILMPVPPKRQKSKDATGLSSNPFRARHLKEPHPAMKGDDGEALAVHASQELRPDIEKRAREQDKVAGAVAGERSQTLRSSRLWQDFGFTSPRKQDVQSDTSPFDLVELYKGTPEKSRRTHSLRSPQAEEIESSREVGGSDSLTLPMDLEQSKEEDAAVLVSPATNLSKNLDNIML</sequence>
<evidence type="ECO:0000313" key="4">
    <source>
        <dbReference type="Proteomes" id="UP000011087"/>
    </source>
</evidence>
<reference evidence="4" key="2">
    <citation type="submission" date="2012-11" db="EMBL/GenBank/DDBJ databases">
        <authorList>
            <person name="Kuo A."/>
            <person name="Curtis B.A."/>
            <person name="Tanifuji G."/>
            <person name="Burki F."/>
            <person name="Gruber A."/>
            <person name="Irimia M."/>
            <person name="Maruyama S."/>
            <person name="Arias M.C."/>
            <person name="Ball S.G."/>
            <person name="Gile G.H."/>
            <person name="Hirakawa Y."/>
            <person name="Hopkins J.F."/>
            <person name="Rensing S.A."/>
            <person name="Schmutz J."/>
            <person name="Symeonidi A."/>
            <person name="Elias M."/>
            <person name="Eveleigh R.J."/>
            <person name="Herman E.K."/>
            <person name="Klute M.J."/>
            <person name="Nakayama T."/>
            <person name="Obornik M."/>
            <person name="Reyes-Prieto A."/>
            <person name="Armbrust E.V."/>
            <person name="Aves S.J."/>
            <person name="Beiko R.G."/>
            <person name="Coutinho P."/>
            <person name="Dacks J.B."/>
            <person name="Durnford D.G."/>
            <person name="Fast N.M."/>
            <person name="Green B.R."/>
            <person name="Grisdale C."/>
            <person name="Hempe F."/>
            <person name="Henrissat B."/>
            <person name="Hoppner M.P."/>
            <person name="Ishida K.-I."/>
            <person name="Kim E."/>
            <person name="Koreny L."/>
            <person name="Kroth P.G."/>
            <person name="Liu Y."/>
            <person name="Malik S.-B."/>
            <person name="Maier U.G."/>
            <person name="McRose D."/>
            <person name="Mock T."/>
            <person name="Neilson J.A."/>
            <person name="Onodera N.T."/>
            <person name="Poole A.M."/>
            <person name="Pritham E.J."/>
            <person name="Richards T.A."/>
            <person name="Rocap G."/>
            <person name="Roy S.W."/>
            <person name="Sarai C."/>
            <person name="Schaack S."/>
            <person name="Shirato S."/>
            <person name="Slamovits C.H."/>
            <person name="Spencer D.F."/>
            <person name="Suzuki S."/>
            <person name="Worden A.Z."/>
            <person name="Zauner S."/>
            <person name="Barry K."/>
            <person name="Bell C."/>
            <person name="Bharti A.K."/>
            <person name="Crow J.A."/>
            <person name="Grimwood J."/>
            <person name="Kramer R."/>
            <person name="Lindquist E."/>
            <person name="Lucas S."/>
            <person name="Salamov A."/>
            <person name="McFadden G.I."/>
            <person name="Lane C.E."/>
            <person name="Keeling P.J."/>
            <person name="Gray M.W."/>
            <person name="Grigoriev I.V."/>
            <person name="Archibald J.M."/>
        </authorList>
    </citation>
    <scope>NUCLEOTIDE SEQUENCE</scope>
    <source>
        <strain evidence="4">CCMP2712</strain>
    </source>
</reference>
<keyword evidence="4" id="KW-1185">Reference proteome</keyword>
<dbReference type="KEGG" id="gtt:GUITHDRAFT_166497"/>
<dbReference type="GeneID" id="17290067"/>
<proteinExistence type="predicted"/>
<accession>L1IBX0</accession>
<dbReference type="HOGENOM" id="CLU_551481_0_0_1"/>
<name>L1IBX0_GUITC</name>
<dbReference type="Proteomes" id="UP000011087">
    <property type="component" value="Unassembled WGS sequence"/>
</dbReference>
<dbReference type="EnsemblProtists" id="EKX33320">
    <property type="protein sequence ID" value="EKX33320"/>
    <property type="gene ID" value="GUITHDRAFT_166497"/>
</dbReference>
<evidence type="ECO:0000313" key="3">
    <source>
        <dbReference type="EnsemblProtists" id="EKX33320"/>
    </source>
</evidence>
<organism evidence="2">
    <name type="scientific">Guillardia theta (strain CCMP2712)</name>
    <name type="common">Cryptophyte</name>
    <dbReference type="NCBI Taxonomy" id="905079"/>
    <lineage>
        <taxon>Eukaryota</taxon>
        <taxon>Cryptophyceae</taxon>
        <taxon>Pyrenomonadales</taxon>
        <taxon>Geminigeraceae</taxon>
        <taxon>Guillardia</taxon>
    </lineage>
</organism>
<dbReference type="RefSeq" id="XP_005820300.1">
    <property type="nucleotide sequence ID" value="XM_005820243.1"/>
</dbReference>
<evidence type="ECO:0000256" key="1">
    <source>
        <dbReference type="SAM" id="MobiDB-lite"/>
    </source>
</evidence>
<feature type="compositionally biased region" description="Basic and acidic residues" evidence="1">
    <location>
        <begin position="348"/>
        <end position="358"/>
    </location>
</feature>
<evidence type="ECO:0000313" key="2">
    <source>
        <dbReference type="EMBL" id="EKX33320.1"/>
    </source>
</evidence>
<dbReference type="PaxDb" id="55529-EKX33320"/>